<organism evidence="2 3">
    <name type="scientific">Hypsizygus marmoreus</name>
    <name type="common">White beech mushroom</name>
    <name type="synonym">Agaricus marmoreus</name>
    <dbReference type="NCBI Taxonomy" id="39966"/>
    <lineage>
        <taxon>Eukaryota</taxon>
        <taxon>Fungi</taxon>
        <taxon>Dikarya</taxon>
        <taxon>Basidiomycota</taxon>
        <taxon>Agaricomycotina</taxon>
        <taxon>Agaricomycetes</taxon>
        <taxon>Agaricomycetidae</taxon>
        <taxon>Agaricales</taxon>
        <taxon>Tricholomatineae</taxon>
        <taxon>Lyophyllaceae</taxon>
        <taxon>Hypsizygus</taxon>
    </lineage>
</organism>
<evidence type="ECO:0000313" key="3">
    <source>
        <dbReference type="Proteomes" id="UP000076154"/>
    </source>
</evidence>
<accession>A0A369J4U7</accession>
<keyword evidence="3" id="KW-1185">Reference proteome</keyword>
<name>A0A369J4U7_HYPMA</name>
<dbReference type="InParanoid" id="A0A369J4U7"/>
<evidence type="ECO:0000313" key="2">
    <source>
        <dbReference type="EMBL" id="RDB15435.1"/>
    </source>
</evidence>
<comment type="caution">
    <text evidence="2">The sequence shown here is derived from an EMBL/GenBank/DDBJ whole genome shotgun (WGS) entry which is preliminary data.</text>
</comment>
<proteinExistence type="predicted"/>
<dbReference type="STRING" id="39966.A0A369J4U7"/>
<dbReference type="AlphaFoldDB" id="A0A369J4U7"/>
<dbReference type="Proteomes" id="UP000076154">
    <property type="component" value="Unassembled WGS sequence"/>
</dbReference>
<protein>
    <submittedName>
        <fullName evidence="2">Uncharacterized protein</fullName>
    </submittedName>
</protein>
<feature type="signal peptide" evidence="1">
    <location>
        <begin position="1"/>
        <end position="27"/>
    </location>
</feature>
<evidence type="ECO:0000256" key="1">
    <source>
        <dbReference type="SAM" id="SignalP"/>
    </source>
</evidence>
<dbReference type="OrthoDB" id="3254241at2759"/>
<feature type="chain" id="PRO_5016977104" evidence="1">
    <location>
        <begin position="28"/>
        <end position="408"/>
    </location>
</feature>
<keyword evidence="1" id="KW-0732">Signal</keyword>
<dbReference type="EMBL" id="LUEZ02000158">
    <property type="protein sequence ID" value="RDB15435.1"/>
    <property type="molecule type" value="Genomic_DNA"/>
</dbReference>
<reference evidence="2" key="1">
    <citation type="submission" date="2018-04" db="EMBL/GenBank/DDBJ databases">
        <title>Whole genome sequencing of Hypsizygus marmoreus.</title>
        <authorList>
            <person name="Choi I.-G."/>
            <person name="Min B."/>
            <person name="Kim J.-G."/>
            <person name="Kim S."/>
            <person name="Oh Y.-L."/>
            <person name="Kong W.-S."/>
            <person name="Park H."/>
            <person name="Jeong J."/>
            <person name="Song E.-S."/>
        </authorList>
    </citation>
    <scope>NUCLEOTIDE SEQUENCE [LARGE SCALE GENOMIC DNA]</scope>
    <source>
        <strain evidence="2">51987-8</strain>
    </source>
</reference>
<gene>
    <name evidence="2" type="ORF">Hypma_004178</name>
</gene>
<sequence>MADPISTVRSLCTLAISLLTWLEETQEKEDTLSSISSTLSRICSILVPFQNATRLEPALVDALLGLGDILHRTREHLVLWGSNRGKNGRRNSLRGAVGFFVPAQVTKVLNQDEQQLSQQLIIILFSMATISFFRDRYPIPAQNADRFALRSAKNQEIFNFWRDYVGAKVLYARGERFSEALGLCFGDWLSDAVRERLTYRLDEYRVGGVAISSLERFVGDGSLKQAIEEFKTFDSHPAAIEPHLYEGLPMVVWVDDNPANNAEEVAFARNKGIQVVEFTSTALAKAWIEANEDFLRKNDSPSNIRFISDTARFETDHTAGPGASLKFNITAGENILRYLRGHLYRAPVLIFCGGGIVHTEYVKSYESAGSTCHSAVVLSYIAALANRQKNDDRWQGFNVVTAEVALSV</sequence>